<keyword evidence="15" id="KW-1185">Reference proteome</keyword>
<feature type="domain" description="Penicillin-binding protein dimerisation" evidence="13">
    <location>
        <begin position="60"/>
        <end position="305"/>
    </location>
</feature>
<reference evidence="14 15" key="1">
    <citation type="submission" date="2021-01" db="EMBL/GenBank/DDBJ databases">
        <title>Isolation and description of Catonella massiliensis sp. nov., a novel Catonella species, isolated from a stable periodontitis subject.</title>
        <authorList>
            <person name="Antezack A."/>
            <person name="Boxberger M."/>
            <person name="La Scola B."/>
            <person name="Monnet-Corti V."/>
        </authorList>
    </citation>
    <scope>NUCLEOTIDE SEQUENCE [LARGE SCALE GENOMIC DNA]</scope>
    <source>
        <strain evidence="14 15">Marseille-Q4567</strain>
    </source>
</reference>
<evidence type="ECO:0000259" key="13">
    <source>
        <dbReference type="Pfam" id="PF03717"/>
    </source>
</evidence>
<keyword evidence="8 11" id="KW-1133">Transmembrane helix</keyword>
<evidence type="ECO:0000256" key="8">
    <source>
        <dbReference type="ARBA" id="ARBA00022989"/>
    </source>
</evidence>
<comment type="caution">
    <text evidence="14">The sequence shown here is derived from an EMBL/GenBank/DDBJ whole genome shotgun (WGS) entry which is preliminary data.</text>
</comment>
<evidence type="ECO:0000256" key="6">
    <source>
        <dbReference type="ARBA" id="ARBA00022960"/>
    </source>
</evidence>
<dbReference type="EMBL" id="JAEPRJ010000001">
    <property type="protein sequence ID" value="MBK5897136.1"/>
    <property type="molecule type" value="Genomic_DNA"/>
</dbReference>
<dbReference type="PANTHER" id="PTHR30627">
    <property type="entry name" value="PEPTIDOGLYCAN D,D-TRANSPEPTIDASE"/>
    <property type="match status" value="1"/>
</dbReference>
<dbReference type="Pfam" id="PF03717">
    <property type="entry name" value="PBP_dimer"/>
    <property type="match status" value="1"/>
</dbReference>
<accession>A0ABS1IZ13</accession>
<organism evidence="14 15">
    <name type="scientific">Catonella massiliensis</name>
    <dbReference type="NCBI Taxonomy" id="2799636"/>
    <lineage>
        <taxon>Bacteria</taxon>
        <taxon>Bacillati</taxon>
        <taxon>Bacillota</taxon>
        <taxon>Clostridia</taxon>
        <taxon>Lachnospirales</taxon>
        <taxon>Lachnospiraceae</taxon>
        <taxon>Catonella</taxon>
    </lineage>
</organism>
<name>A0ABS1IZ13_9FIRM</name>
<dbReference type="SUPFAM" id="SSF56519">
    <property type="entry name" value="Penicillin binding protein dimerisation domain"/>
    <property type="match status" value="1"/>
</dbReference>
<evidence type="ECO:0000259" key="12">
    <source>
        <dbReference type="Pfam" id="PF00905"/>
    </source>
</evidence>
<dbReference type="Gene3D" id="3.40.710.10">
    <property type="entry name" value="DD-peptidase/beta-lactamase superfamily"/>
    <property type="match status" value="1"/>
</dbReference>
<keyword evidence="10" id="KW-0961">Cell wall biogenesis/degradation</keyword>
<proteinExistence type="inferred from homology"/>
<comment type="similarity">
    <text evidence="3">Belongs to the transpeptidase family.</text>
</comment>
<evidence type="ECO:0000313" key="15">
    <source>
        <dbReference type="Proteomes" id="UP000604730"/>
    </source>
</evidence>
<keyword evidence="6" id="KW-0133">Cell shape</keyword>
<evidence type="ECO:0000256" key="2">
    <source>
        <dbReference type="ARBA" id="ARBA00004236"/>
    </source>
</evidence>
<dbReference type="RefSeq" id="WP_208428642.1">
    <property type="nucleotide sequence ID" value="NZ_JAEPRJ010000001.1"/>
</dbReference>
<dbReference type="Gene3D" id="3.90.1310.10">
    <property type="entry name" value="Penicillin-binding protein 2a (Domain 2)"/>
    <property type="match status" value="1"/>
</dbReference>
<evidence type="ECO:0000256" key="9">
    <source>
        <dbReference type="ARBA" id="ARBA00023136"/>
    </source>
</evidence>
<comment type="subcellular location">
    <subcellularLocation>
        <location evidence="2">Cell membrane</location>
    </subcellularLocation>
    <subcellularLocation>
        <location evidence="1">Membrane</location>
        <topology evidence="1">Single-pass membrane protein</topology>
    </subcellularLocation>
</comment>
<dbReference type="InterPro" id="IPR005311">
    <property type="entry name" value="PBP_dimer"/>
</dbReference>
<evidence type="ECO:0000313" key="14">
    <source>
        <dbReference type="EMBL" id="MBK5897136.1"/>
    </source>
</evidence>
<keyword evidence="9 11" id="KW-0472">Membrane</keyword>
<protein>
    <recommendedName>
        <fullName evidence="16">Penicillin-binding protein</fullName>
    </recommendedName>
</protein>
<evidence type="ECO:0000256" key="11">
    <source>
        <dbReference type="SAM" id="Phobius"/>
    </source>
</evidence>
<evidence type="ECO:0000256" key="5">
    <source>
        <dbReference type="ARBA" id="ARBA00022692"/>
    </source>
</evidence>
<evidence type="ECO:0000256" key="3">
    <source>
        <dbReference type="ARBA" id="ARBA00007171"/>
    </source>
</evidence>
<dbReference type="InterPro" id="IPR036138">
    <property type="entry name" value="PBP_dimer_sf"/>
</dbReference>
<keyword evidence="7" id="KW-0573">Peptidoglycan synthesis</keyword>
<evidence type="ECO:0008006" key="16">
    <source>
        <dbReference type="Google" id="ProtNLM"/>
    </source>
</evidence>
<dbReference type="InterPro" id="IPR050515">
    <property type="entry name" value="Beta-lactam/transpept"/>
</dbReference>
<keyword evidence="4" id="KW-1003">Cell membrane</keyword>
<keyword evidence="5 11" id="KW-0812">Transmembrane</keyword>
<dbReference type="SUPFAM" id="SSF56601">
    <property type="entry name" value="beta-lactamase/transpeptidase-like"/>
    <property type="match status" value="1"/>
</dbReference>
<evidence type="ECO:0000256" key="7">
    <source>
        <dbReference type="ARBA" id="ARBA00022984"/>
    </source>
</evidence>
<evidence type="ECO:0000256" key="4">
    <source>
        <dbReference type="ARBA" id="ARBA00022475"/>
    </source>
</evidence>
<evidence type="ECO:0000256" key="10">
    <source>
        <dbReference type="ARBA" id="ARBA00023316"/>
    </source>
</evidence>
<feature type="domain" description="Penicillin-binding protein transpeptidase" evidence="12">
    <location>
        <begin position="593"/>
        <end position="913"/>
    </location>
</feature>
<feature type="transmembrane region" description="Helical" evidence="11">
    <location>
        <begin position="21"/>
        <end position="41"/>
    </location>
</feature>
<dbReference type="InterPro" id="IPR012338">
    <property type="entry name" value="Beta-lactam/transpept-like"/>
</dbReference>
<dbReference type="Proteomes" id="UP000604730">
    <property type="component" value="Unassembled WGS sequence"/>
</dbReference>
<evidence type="ECO:0000256" key="1">
    <source>
        <dbReference type="ARBA" id="ARBA00004167"/>
    </source>
</evidence>
<sequence length="945" mass="106623">MLDTLMTFVKNILKTRTIPLILIYSVFSVVLVYKVFTIQVVRQEELTKNTVNNEEITRETKATRGNIYDCNGVLLASNRLSYNVTLQDYKAFKTDEEKNAMIIKLIRIIEVNGGKLYPEFYIEKDKKGKLRFTVEGTAESRFKRDAYMSTSIEKLTTAQRNATAAEVFEHLRHGKYMFDISDEYSIDDALKIMTIRFALLLNTYNRGNPILVATNVNEKIVAAVLENSSDLPGAEIAEHTYRYYNDSKYFAHIIGYTGNVNEGEIAEDKEHYYNTTDQIGKIGVEYSFEKYLRGKKGSEKATLNSDYYVTGVENVSTPKAGDDIYLTIDSKLQKICYNILEKELAAILLSKIHNSASYGGKGKNAYDIKIPIYEVYNALFDNGAIDLERLEKKKAGKVEKAVFSKFKKEESSVLKKLKNLLQINSVSKERDNKTISEYMDYIYTYVKNEKLIDVTLVNEDDINFKDYIAHKKSLGEFLKYAVSNRWINLPKLDIGSEYLSTDEIYKILLNYIFDNITSDLQFKKIIYKNLIFNYEISGTEVSLILFSQGFLKEDEKAYRNLLNGSLSPYTFIKSKIKSLEITPANLALDPCSGSMVITNPNNGDVKALVTYPSYDNNKLANQIDAKYYAKLSTDGSYPLINRPCQQKTAPGSTFKMVSAAADLSTGAIGDHEKIYAKVLFTKTDKPPACWSNVPHGNIDIRTAIEVSCNYFFYEGGYRMSLDSEGKYNSKLGLEKLNKYAAMFGFKKGTTSGVELYEYEPSISDTDSVRSSIGQGSYAFTPTQIARYTAAIANKGTLNYLTVIKEIKDIKGNTVKNTVSNSKNKKTPQISLRPDVWSVIRDGMYLAVNGSRSSHKELFKKVKNLIAGKTGTAQFSKQRADHSLFTSYAPYKKPKISVTCVIPNGYTSGNAASAVADFYEYYFGVEDEEALNKKAVKDKVKNIIAD</sequence>
<gene>
    <name evidence="14" type="ORF">JJN12_04955</name>
</gene>
<dbReference type="InterPro" id="IPR001460">
    <property type="entry name" value="PCN-bd_Tpept"/>
</dbReference>
<dbReference type="Pfam" id="PF00905">
    <property type="entry name" value="Transpeptidase"/>
    <property type="match status" value="1"/>
</dbReference>
<dbReference type="Gene3D" id="1.10.10.1230">
    <property type="entry name" value="Penicillin-binding protein, N-terminal non-catalytic domain, head sub-domain"/>
    <property type="match status" value="1"/>
</dbReference>
<dbReference type="PANTHER" id="PTHR30627:SF2">
    <property type="entry name" value="PEPTIDOGLYCAN D,D-TRANSPEPTIDASE MRDA"/>
    <property type="match status" value="1"/>
</dbReference>